<evidence type="ECO:0000256" key="10">
    <source>
        <dbReference type="PIRSR" id="PIRSR602401-1"/>
    </source>
</evidence>
<keyword evidence="6 12" id="KW-1133">Transmembrane helix</keyword>
<keyword evidence="9 12" id="KW-0472">Membrane</keyword>
<dbReference type="PROSITE" id="PS00086">
    <property type="entry name" value="CYTOCHROME_P450"/>
    <property type="match status" value="1"/>
</dbReference>
<dbReference type="GO" id="GO:0005506">
    <property type="term" value="F:iron ion binding"/>
    <property type="evidence" value="ECO:0007669"/>
    <property type="project" value="InterPro"/>
</dbReference>
<sequence>MRQTRQKLAHATMDTVLACFTCFALFLSLHLITILIFSKKEGKAKLPPSPPSLPFIGHLHHLKKPLHHSLARLSARHGPILLLKLGRRRALVVSSACLAEECFTTNDHAFSNRPHLPSSSINSYNHTIFPFANYGTAWRDMRRVAVAEILAAHRLPYFSDVRTEEVRFLARTLFRQHSASASEEAGFQRVELRQMLFGVALNVMMRTMVGKRYFGEEKEDGVAQRFMELVAELLSVTGASNVGDFLPAPVGWLALLGIRRKLKKLQGYRDAFMQAIVEEHRIRKARAVEGRKEAGEEIEESNNSGKQKTLFEAMLSLQKEQPELYTDLYIKSLLLGLLSGGTDTISNTMEWTMSLLLNNPENLEKAREEIMEKVGEKRLVEESDLNNLPYLHCIIQETLRMYPAGPVIPHESMQECKVGGYVIPPRTILLVNAYAIQRDPKIWPDGSKFLPERFLHDSNLQFVRTMLPFGKGRRGCPGEGLAMREMELTLGTLLQCFEWRRIGAEKVGMEEGSGLSLPKAKPLKALFKPRESMLNVLCLL</sequence>
<evidence type="ECO:0000256" key="12">
    <source>
        <dbReference type="SAM" id="Phobius"/>
    </source>
</evidence>
<comment type="caution">
    <text evidence="13">The sequence shown here is derived from an EMBL/GenBank/DDBJ whole genome shotgun (WGS) entry which is preliminary data.</text>
</comment>
<dbReference type="GO" id="GO:0020037">
    <property type="term" value="F:heme binding"/>
    <property type="evidence" value="ECO:0007669"/>
    <property type="project" value="InterPro"/>
</dbReference>
<proteinExistence type="inferred from homology"/>
<dbReference type="InterPro" id="IPR001128">
    <property type="entry name" value="Cyt_P450"/>
</dbReference>
<keyword evidence="3 10" id="KW-0349">Heme</keyword>
<dbReference type="PRINTS" id="PR00463">
    <property type="entry name" value="EP450I"/>
</dbReference>
<dbReference type="PANTHER" id="PTHR47947:SF62">
    <property type="entry name" value="CYTOCHROME P450, FAMILY 81, SUBFAMILY D, POLYPEPTIDE 5"/>
    <property type="match status" value="1"/>
</dbReference>
<evidence type="ECO:0000313" key="14">
    <source>
        <dbReference type="Proteomes" id="UP000639772"/>
    </source>
</evidence>
<keyword evidence="8 10" id="KW-0408">Iron</keyword>
<keyword evidence="11" id="KW-0503">Monooxygenase</keyword>
<dbReference type="Pfam" id="PF00067">
    <property type="entry name" value="p450"/>
    <property type="match status" value="1"/>
</dbReference>
<evidence type="ECO:0000256" key="5">
    <source>
        <dbReference type="ARBA" id="ARBA00022723"/>
    </source>
</evidence>
<dbReference type="AlphaFoldDB" id="A0A835R868"/>
<evidence type="ECO:0000256" key="2">
    <source>
        <dbReference type="ARBA" id="ARBA00010617"/>
    </source>
</evidence>
<evidence type="ECO:0000256" key="11">
    <source>
        <dbReference type="RuleBase" id="RU000461"/>
    </source>
</evidence>
<dbReference type="FunFam" id="1.10.630.10:FF:000026">
    <property type="entry name" value="Cytochrome P450 82C4"/>
    <property type="match status" value="1"/>
</dbReference>
<accession>A0A835R868</accession>
<evidence type="ECO:0000256" key="1">
    <source>
        <dbReference type="ARBA" id="ARBA00004167"/>
    </source>
</evidence>
<comment type="similarity">
    <text evidence="2 11">Belongs to the cytochrome P450 family.</text>
</comment>
<feature type="binding site" description="axial binding residue" evidence="10">
    <location>
        <position position="476"/>
    </location>
    <ligand>
        <name>heme</name>
        <dbReference type="ChEBI" id="CHEBI:30413"/>
    </ligand>
    <ligandPart>
        <name>Fe</name>
        <dbReference type="ChEBI" id="CHEBI:18248"/>
    </ligandPart>
</feature>
<evidence type="ECO:0000256" key="8">
    <source>
        <dbReference type="ARBA" id="ARBA00023004"/>
    </source>
</evidence>
<dbReference type="GO" id="GO:0004497">
    <property type="term" value="F:monooxygenase activity"/>
    <property type="evidence" value="ECO:0007669"/>
    <property type="project" value="UniProtKB-KW"/>
</dbReference>
<reference evidence="13 14" key="1">
    <citation type="journal article" date="2020" name="Nat. Food">
        <title>A phased Vanilla planifolia genome enables genetic improvement of flavour and production.</title>
        <authorList>
            <person name="Hasing T."/>
            <person name="Tang H."/>
            <person name="Brym M."/>
            <person name="Khazi F."/>
            <person name="Huang T."/>
            <person name="Chambers A.H."/>
        </authorList>
    </citation>
    <scope>NUCLEOTIDE SEQUENCE [LARGE SCALE GENOMIC DNA]</scope>
    <source>
        <tissue evidence="13">Leaf</tissue>
    </source>
</reference>
<dbReference type="GO" id="GO:0016020">
    <property type="term" value="C:membrane"/>
    <property type="evidence" value="ECO:0007669"/>
    <property type="project" value="UniProtKB-SubCell"/>
</dbReference>
<comment type="subcellular location">
    <subcellularLocation>
        <location evidence="1">Membrane</location>
        <topology evidence="1">Single-pass membrane protein</topology>
    </subcellularLocation>
</comment>
<dbReference type="InterPro" id="IPR002401">
    <property type="entry name" value="Cyt_P450_E_grp-I"/>
</dbReference>
<dbReference type="InterPro" id="IPR017972">
    <property type="entry name" value="Cyt_P450_CS"/>
</dbReference>
<evidence type="ECO:0008006" key="15">
    <source>
        <dbReference type="Google" id="ProtNLM"/>
    </source>
</evidence>
<dbReference type="GO" id="GO:0016705">
    <property type="term" value="F:oxidoreductase activity, acting on paired donors, with incorporation or reduction of molecular oxygen"/>
    <property type="evidence" value="ECO:0007669"/>
    <property type="project" value="InterPro"/>
</dbReference>
<keyword evidence="5 10" id="KW-0479">Metal-binding</keyword>
<evidence type="ECO:0000256" key="4">
    <source>
        <dbReference type="ARBA" id="ARBA00022692"/>
    </source>
</evidence>
<dbReference type="PANTHER" id="PTHR47947">
    <property type="entry name" value="CYTOCHROME P450 82C3-RELATED"/>
    <property type="match status" value="1"/>
</dbReference>
<evidence type="ECO:0000313" key="13">
    <source>
        <dbReference type="EMBL" id="KAG0483225.1"/>
    </source>
</evidence>
<protein>
    <recommendedName>
        <fullName evidence="15">Cytochrome P450</fullName>
    </recommendedName>
</protein>
<dbReference type="PRINTS" id="PR00385">
    <property type="entry name" value="P450"/>
</dbReference>
<dbReference type="Proteomes" id="UP000639772">
    <property type="component" value="Unassembled WGS sequence"/>
</dbReference>
<evidence type="ECO:0000256" key="9">
    <source>
        <dbReference type="ARBA" id="ARBA00023136"/>
    </source>
</evidence>
<evidence type="ECO:0000256" key="6">
    <source>
        <dbReference type="ARBA" id="ARBA00022989"/>
    </source>
</evidence>
<feature type="transmembrane region" description="Helical" evidence="12">
    <location>
        <begin position="15"/>
        <end position="37"/>
    </location>
</feature>
<dbReference type="OrthoDB" id="1055148at2759"/>
<dbReference type="SUPFAM" id="SSF48264">
    <property type="entry name" value="Cytochrome P450"/>
    <property type="match status" value="1"/>
</dbReference>
<evidence type="ECO:0000256" key="3">
    <source>
        <dbReference type="ARBA" id="ARBA00022617"/>
    </source>
</evidence>
<dbReference type="InterPro" id="IPR036396">
    <property type="entry name" value="Cyt_P450_sf"/>
</dbReference>
<dbReference type="EMBL" id="JADCNM010000005">
    <property type="protein sequence ID" value="KAG0483225.1"/>
    <property type="molecule type" value="Genomic_DNA"/>
</dbReference>
<gene>
    <name evidence="13" type="ORF">HPP92_011309</name>
</gene>
<comment type="cofactor">
    <cofactor evidence="10">
        <name>heme</name>
        <dbReference type="ChEBI" id="CHEBI:30413"/>
    </cofactor>
</comment>
<keyword evidence="4 12" id="KW-0812">Transmembrane</keyword>
<dbReference type="Gene3D" id="1.10.630.10">
    <property type="entry name" value="Cytochrome P450"/>
    <property type="match status" value="1"/>
</dbReference>
<name>A0A835R868_VANPL</name>
<keyword evidence="7 11" id="KW-0560">Oxidoreductase</keyword>
<dbReference type="InterPro" id="IPR050651">
    <property type="entry name" value="Plant_Cytochrome_P450_Monoox"/>
</dbReference>
<evidence type="ECO:0000256" key="7">
    <source>
        <dbReference type="ARBA" id="ARBA00023002"/>
    </source>
</evidence>
<organism evidence="13 14">
    <name type="scientific">Vanilla planifolia</name>
    <name type="common">Vanilla</name>
    <dbReference type="NCBI Taxonomy" id="51239"/>
    <lineage>
        <taxon>Eukaryota</taxon>
        <taxon>Viridiplantae</taxon>
        <taxon>Streptophyta</taxon>
        <taxon>Embryophyta</taxon>
        <taxon>Tracheophyta</taxon>
        <taxon>Spermatophyta</taxon>
        <taxon>Magnoliopsida</taxon>
        <taxon>Liliopsida</taxon>
        <taxon>Asparagales</taxon>
        <taxon>Orchidaceae</taxon>
        <taxon>Vanilloideae</taxon>
        <taxon>Vanilleae</taxon>
        <taxon>Vanilla</taxon>
    </lineage>
</organism>